<name>A0A0U1KYN5_9FIRM</name>
<sequence>MTDRFLKLLELSQAGFYCSQILLIIGLEAQGKENPDLVRAMSGLVGGLGFSGRTCGALTGGACLIGLYAGKGSVEEIEDSRVNDMIREFAEWFEQEASSQYSGSTCDIILEKNPQNRASRCPDLVLKTLDKVEEILEANGYDLSGRLEI</sequence>
<dbReference type="RefSeq" id="WP_021167684.1">
    <property type="nucleotide sequence ID" value="NZ_CTRP01000008.1"/>
</dbReference>
<evidence type="ECO:0000313" key="1">
    <source>
        <dbReference type="EMBL" id="CQR72053.1"/>
    </source>
</evidence>
<dbReference type="InterPro" id="IPR010181">
    <property type="entry name" value="CGCAxxGCC_motif"/>
</dbReference>
<evidence type="ECO:0008006" key="3">
    <source>
        <dbReference type="Google" id="ProtNLM"/>
    </source>
</evidence>
<reference evidence="2" key="1">
    <citation type="submission" date="2015-03" db="EMBL/GenBank/DDBJ databases">
        <authorList>
            <person name="Nijsse Bart"/>
        </authorList>
    </citation>
    <scope>NUCLEOTIDE SEQUENCE [LARGE SCALE GENOMIC DNA]</scope>
</reference>
<dbReference type="NCBIfam" id="NF045669">
    <property type="entry name" value="DVU1555_fam_CGA"/>
    <property type="match status" value="1"/>
</dbReference>
<dbReference type="AlphaFoldDB" id="A0A0U1KYN5"/>
<organism evidence="1 2">
    <name type="scientific">Sporomusa ovata</name>
    <dbReference type="NCBI Taxonomy" id="2378"/>
    <lineage>
        <taxon>Bacteria</taxon>
        <taxon>Bacillati</taxon>
        <taxon>Bacillota</taxon>
        <taxon>Negativicutes</taxon>
        <taxon>Selenomonadales</taxon>
        <taxon>Sporomusaceae</taxon>
        <taxon>Sporomusa</taxon>
    </lineage>
</organism>
<gene>
    <name evidence="1" type="ORF">SpAn4DRAFT_4742</name>
</gene>
<accession>A0A0U1KYN5</accession>
<dbReference type="SUPFAM" id="SSF48695">
    <property type="entry name" value="Multiheme cytochromes"/>
    <property type="match status" value="1"/>
</dbReference>
<protein>
    <recommendedName>
        <fullName evidence="3">C_GCAxxG_C_C family protein</fullName>
    </recommendedName>
</protein>
<dbReference type="InterPro" id="IPR036280">
    <property type="entry name" value="Multihaem_cyt_sf"/>
</dbReference>
<proteinExistence type="predicted"/>
<evidence type="ECO:0000313" key="2">
    <source>
        <dbReference type="Proteomes" id="UP000049855"/>
    </source>
</evidence>
<dbReference type="Proteomes" id="UP000049855">
    <property type="component" value="Unassembled WGS sequence"/>
</dbReference>
<dbReference type="Pfam" id="PF09719">
    <property type="entry name" value="C_GCAxxG_C_C"/>
    <property type="match status" value="1"/>
</dbReference>
<keyword evidence="2" id="KW-1185">Reference proteome</keyword>
<dbReference type="EMBL" id="CTRP01000008">
    <property type="protein sequence ID" value="CQR72053.1"/>
    <property type="molecule type" value="Genomic_DNA"/>
</dbReference>